<dbReference type="AlphaFoldDB" id="A0ABD3AP77"/>
<organism evidence="2 3">
    <name type="scientific">Cinchona calisaya</name>
    <dbReference type="NCBI Taxonomy" id="153742"/>
    <lineage>
        <taxon>Eukaryota</taxon>
        <taxon>Viridiplantae</taxon>
        <taxon>Streptophyta</taxon>
        <taxon>Embryophyta</taxon>
        <taxon>Tracheophyta</taxon>
        <taxon>Spermatophyta</taxon>
        <taxon>Magnoliopsida</taxon>
        <taxon>eudicotyledons</taxon>
        <taxon>Gunneridae</taxon>
        <taxon>Pentapetalae</taxon>
        <taxon>asterids</taxon>
        <taxon>lamiids</taxon>
        <taxon>Gentianales</taxon>
        <taxon>Rubiaceae</taxon>
        <taxon>Cinchonoideae</taxon>
        <taxon>Cinchoneae</taxon>
        <taxon>Cinchona</taxon>
    </lineage>
</organism>
<dbReference type="PANTHER" id="PTHR12262">
    <property type="entry name" value="CCR4-NOT TRANSCRIPTION COMPLEX SUBUNIT 9"/>
    <property type="match status" value="1"/>
</dbReference>
<keyword evidence="3" id="KW-1185">Reference proteome</keyword>
<dbReference type="SUPFAM" id="SSF48371">
    <property type="entry name" value="ARM repeat"/>
    <property type="match status" value="1"/>
</dbReference>
<dbReference type="InterPro" id="IPR007216">
    <property type="entry name" value="CNOT9"/>
</dbReference>
<sequence length="355" mass="40898">MADQEMQKIQDPLEETWEERTLNLLYDSKIDQAFSAAKMGKKRRSRSHSVKRMMKKPMAIPEVILELQLEYSRESALRCLSNFLLEKREDDPENYCRTGCMLYFSCSTMTLLLQEVQIFLALMADDFLTVRSCNRLINVLTLFQCIAANNETRHKFVESGIPNFLVPLLLFKTSLEKFENVRVVALSVFGILCQAREPKIIQWALRSNLVETSCIVLEIGNELSKVIGMHIIEAILKHDMGKSYICSPYNDCLLARLTRTWDHLITLLAMDLEFSPRLLFHIVRCYVLLCTDSRGTNAVRENLSSHFVDGSFDDAIEEFPIIKSLVEQLLLTVGRTQDTCFLSLPEDEIFYEPNL</sequence>
<evidence type="ECO:0000313" key="2">
    <source>
        <dbReference type="EMBL" id="KAL3532974.1"/>
    </source>
</evidence>
<dbReference type="EMBL" id="JBJUIK010000003">
    <property type="protein sequence ID" value="KAL3532974.1"/>
    <property type="molecule type" value="Genomic_DNA"/>
</dbReference>
<comment type="caution">
    <text evidence="2">The sequence shown here is derived from an EMBL/GenBank/DDBJ whole genome shotgun (WGS) entry which is preliminary data.</text>
</comment>
<evidence type="ECO:0000256" key="1">
    <source>
        <dbReference type="ARBA" id="ARBA00006385"/>
    </source>
</evidence>
<proteinExistence type="inferred from homology"/>
<dbReference type="InterPro" id="IPR011989">
    <property type="entry name" value="ARM-like"/>
</dbReference>
<dbReference type="Gene3D" id="1.25.10.10">
    <property type="entry name" value="Leucine-rich Repeat Variant"/>
    <property type="match status" value="1"/>
</dbReference>
<evidence type="ECO:0000313" key="3">
    <source>
        <dbReference type="Proteomes" id="UP001630127"/>
    </source>
</evidence>
<accession>A0ABD3AP77</accession>
<comment type="similarity">
    <text evidence="1">Belongs to the CNOT9 family.</text>
</comment>
<gene>
    <name evidence="2" type="ORF">ACH5RR_006495</name>
</gene>
<dbReference type="Pfam" id="PF04078">
    <property type="entry name" value="Rcd1"/>
    <property type="match status" value="1"/>
</dbReference>
<dbReference type="Proteomes" id="UP001630127">
    <property type="component" value="Unassembled WGS sequence"/>
</dbReference>
<name>A0ABD3AP77_9GENT</name>
<reference evidence="2 3" key="1">
    <citation type="submission" date="2024-11" db="EMBL/GenBank/DDBJ databases">
        <title>A near-complete genome assembly of Cinchona calisaya.</title>
        <authorList>
            <person name="Lian D.C."/>
            <person name="Zhao X.W."/>
            <person name="Wei L."/>
        </authorList>
    </citation>
    <scope>NUCLEOTIDE SEQUENCE [LARGE SCALE GENOMIC DNA]</scope>
    <source>
        <tissue evidence="2">Nenye</tissue>
    </source>
</reference>
<dbReference type="InterPro" id="IPR016024">
    <property type="entry name" value="ARM-type_fold"/>
</dbReference>
<evidence type="ECO:0008006" key="4">
    <source>
        <dbReference type="Google" id="ProtNLM"/>
    </source>
</evidence>
<protein>
    <recommendedName>
        <fullName evidence="4">Cell differentiation protein rcd1</fullName>
    </recommendedName>
</protein>